<evidence type="ECO:0000256" key="1">
    <source>
        <dbReference type="SAM" id="MobiDB-lite"/>
    </source>
</evidence>
<accession>A0A5S9R4K7</accession>
<name>A0A5S9R4K7_9HYPH</name>
<organism evidence="2 3">
    <name type="scientific">Starkeya nomas</name>
    <dbReference type="NCBI Taxonomy" id="2666134"/>
    <lineage>
        <taxon>Bacteria</taxon>
        <taxon>Pseudomonadati</taxon>
        <taxon>Pseudomonadota</taxon>
        <taxon>Alphaproteobacteria</taxon>
        <taxon>Hyphomicrobiales</taxon>
        <taxon>Xanthobacteraceae</taxon>
        <taxon>Starkeya</taxon>
    </lineage>
</organism>
<dbReference type="EMBL" id="CACSAS010000043">
    <property type="protein sequence ID" value="CAA0130122.1"/>
    <property type="molecule type" value="Genomic_DNA"/>
</dbReference>
<dbReference type="Proteomes" id="UP000433050">
    <property type="component" value="Unassembled WGS sequence"/>
</dbReference>
<reference evidence="2 3" key="1">
    <citation type="submission" date="2019-12" db="EMBL/GenBank/DDBJ databases">
        <authorList>
            <person name="Reyes-Prieto M."/>
        </authorList>
    </citation>
    <scope>NUCLEOTIDE SEQUENCE [LARGE SCALE GENOMIC DNA]</scope>
    <source>
        <strain evidence="2">HF14-78462</strain>
    </source>
</reference>
<evidence type="ECO:0000313" key="3">
    <source>
        <dbReference type="Proteomes" id="UP000433050"/>
    </source>
</evidence>
<keyword evidence="3" id="KW-1185">Reference proteome</keyword>
<evidence type="ECO:0000313" key="2">
    <source>
        <dbReference type="EMBL" id="CAA0130122.1"/>
    </source>
</evidence>
<feature type="region of interest" description="Disordered" evidence="1">
    <location>
        <begin position="20"/>
        <end position="74"/>
    </location>
</feature>
<protein>
    <submittedName>
        <fullName evidence="2">Uncharacterized protein</fullName>
    </submittedName>
</protein>
<gene>
    <name evidence="2" type="ORF">STARVERO_04579</name>
</gene>
<dbReference type="AlphaFoldDB" id="A0A5S9R4K7"/>
<sequence>MKELTEAVARLVPMGLKVSQREMRQRIGVSEPEEDDDLLTPPSSSAPVPEGDLPADKTPPAAGKRAPAAELGAHHGGCGCASCRSGLPAMFAADPADIDVEAELDDFIAEAMADWQEDADPLLAPLREALAGASSFAELEAMLPEIAEAVDGKRLAMKLAIAMAKARGLGDVHD</sequence>
<proteinExistence type="predicted"/>